<feature type="region of interest" description="Disordered" evidence="1">
    <location>
        <begin position="24"/>
        <end position="53"/>
    </location>
</feature>
<organism evidence="2 3">
    <name type="scientific">Paxillus involutus ATCC 200175</name>
    <dbReference type="NCBI Taxonomy" id="664439"/>
    <lineage>
        <taxon>Eukaryota</taxon>
        <taxon>Fungi</taxon>
        <taxon>Dikarya</taxon>
        <taxon>Basidiomycota</taxon>
        <taxon>Agaricomycotina</taxon>
        <taxon>Agaricomycetes</taxon>
        <taxon>Agaricomycetidae</taxon>
        <taxon>Boletales</taxon>
        <taxon>Paxilineae</taxon>
        <taxon>Paxillaceae</taxon>
        <taxon>Paxillus</taxon>
    </lineage>
</organism>
<protein>
    <submittedName>
        <fullName evidence="2">Uncharacterized protein</fullName>
    </submittedName>
</protein>
<dbReference type="EMBL" id="KN820337">
    <property type="protein sequence ID" value="KIJ06420.1"/>
    <property type="molecule type" value="Genomic_DNA"/>
</dbReference>
<evidence type="ECO:0000256" key="1">
    <source>
        <dbReference type="SAM" id="MobiDB-lite"/>
    </source>
</evidence>
<proteinExistence type="predicted"/>
<gene>
    <name evidence="2" type="ORF">PAXINDRAFT_20391</name>
</gene>
<reference evidence="3" key="2">
    <citation type="submission" date="2015-01" db="EMBL/GenBank/DDBJ databases">
        <title>Evolutionary Origins and Diversification of the Mycorrhizal Mutualists.</title>
        <authorList>
            <consortium name="DOE Joint Genome Institute"/>
            <consortium name="Mycorrhizal Genomics Consortium"/>
            <person name="Kohler A."/>
            <person name="Kuo A."/>
            <person name="Nagy L.G."/>
            <person name="Floudas D."/>
            <person name="Copeland A."/>
            <person name="Barry K.W."/>
            <person name="Cichocki N."/>
            <person name="Veneault-Fourrey C."/>
            <person name="LaButti K."/>
            <person name="Lindquist E.A."/>
            <person name="Lipzen A."/>
            <person name="Lundell T."/>
            <person name="Morin E."/>
            <person name="Murat C."/>
            <person name="Riley R."/>
            <person name="Ohm R."/>
            <person name="Sun H."/>
            <person name="Tunlid A."/>
            <person name="Henrissat B."/>
            <person name="Grigoriev I.V."/>
            <person name="Hibbett D.S."/>
            <person name="Martin F."/>
        </authorList>
    </citation>
    <scope>NUCLEOTIDE SEQUENCE [LARGE SCALE GENOMIC DNA]</scope>
    <source>
        <strain evidence="3">ATCC 200175</strain>
    </source>
</reference>
<dbReference type="HOGENOM" id="CLU_3069317_0_0_1"/>
<reference evidence="2 3" key="1">
    <citation type="submission" date="2014-06" db="EMBL/GenBank/DDBJ databases">
        <authorList>
            <consortium name="DOE Joint Genome Institute"/>
            <person name="Kuo A."/>
            <person name="Kohler A."/>
            <person name="Nagy L.G."/>
            <person name="Floudas D."/>
            <person name="Copeland A."/>
            <person name="Barry K.W."/>
            <person name="Cichocki N."/>
            <person name="Veneault-Fourrey C."/>
            <person name="LaButti K."/>
            <person name="Lindquist E.A."/>
            <person name="Lipzen A."/>
            <person name="Lundell T."/>
            <person name="Morin E."/>
            <person name="Murat C."/>
            <person name="Sun H."/>
            <person name="Tunlid A."/>
            <person name="Henrissat B."/>
            <person name="Grigoriev I.V."/>
            <person name="Hibbett D.S."/>
            <person name="Martin F."/>
            <person name="Nordberg H.P."/>
            <person name="Cantor M.N."/>
            <person name="Hua S.X."/>
        </authorList>
    </citation>
    <scope>NUCLEOTIDE SEQUENCE [LARGE SCALE GENOMIC DNA]</scope>
    <source>
        <strain evidence="2 3">ATCC 200175</strain>
    </source>
</reference>
<sequence>MSHPLDHMDCAHYMLHPIPFHPVEHLSTNSMGPSAIEAEAEDQKKKTRQAGYP</sequence>
<evidence type="ECO:0000313" key="2">
    <source>
        <dbReference type="EMBL" id="KIJ06420.1"/>
    </source>
</evidence>
<evidence type="ECO:0000313" key="3">
    <source>
        <dbReference type="Proteomes" id="UP000053647"/>
    </source>
</evidence>
<accession>A0A0C9SV20</accession>
<dbReference type="AlphaFoldDB" id="A0A0C9SV20"/>
<name>A0A0C9SV20_PAXIN</name>
<dbReference type="Proteomes" id="UP000053647">
    <property type="component" value="Unassembled WGS sequence"/>
</dbReference>
<keyword evidence="3" id="KW-1185">Reference proteome</keyword>